<dbReference type="HOGENOM" id="CLU_3308124_0_0_11"/>
<dbReference type="Proteomes" id="UP000010445">
    <property type="component" value="Unassembled WGS sequence"/>
</dbReference>
<reference evidence="2 3" key="1">
    <citation type="submission" date="2012-05" db="EMBL/GenBank/DDBJ databases">
        <authorList>
            <person name="Weinstock G."/>
            <person name="Sodergren E."/>
            <person name="Lobos E.A."/>
            <person name="Fulton L."/>
            <person name="Fulton R."/>
            <person name="Courtney L."/>
            <person name="Fronick C."/>
            <person name="O'Laughlin M."/>
            <person name="Godfrey J."/>
            <person name="Wilson R.M."/>
            <person name="Miner T."/>
            <person name="Farmer C."/>
            <person name="Delehaunty K."/>
            <person name="Cordes M."/>
            <person name="Minx P."/>
            <person name="Tomlinson C."/>
            <person name="Chen J."/>
            <person name="Wollam A."/>
            <person name="Pepin K.H."/>
            <person name="Bhonagiri V."/>
            <person name="Zhang X."/>
            <person name="Suruliraj S."/>
            <person name="Warren W."/>
            <person name="Mitreva M."/>
            <person name="Mardis E.R."/>
            <person name="Wilson R.K."/>
        </authorList>
    </citation>
    <scope>NUCLEOTIDE SEQUENCE [LARGE SCALE GENOMIC DNA]</scope>
    <source>
        <strain evidence="2 3">F0235</strain>
    </source>
</reference>
<comment type="caution">
    <text evidence="2">The sequence shown here is derived from an EMBL/GenBank/DDBJ whole genome shotgun (WGS) entry which is preliminary data.</text>
</comment>
<proteinExistence type="predicted"/>
<keyword evidence="1" id="KW-1133">Transmembrane helix</keyword>
<name>L1MCW8_9CORY</name>
<keyword evidence="3" id="KW-1185">Reference proteome</keyword>
<keyword evidence="1" id="KW-0812">Transmembrane</keyword>
<gene>
    <name evidence="2" type="ORF">HMPREF9997_02091</name>
</gene>
<evidence type="ECO:0000256" key="1">
    <source>
        <dbReference type="SAM" id="Phobius"/>
    </source>
</evidence>
<feature type="transmembrane region" description="Helical" evidence="1">
    <location>
        <begin position="12"/>
        <end position="29"/>
    </location>
</feature>
<protein>
    <submittedName>
        <fullName evidence="2">Uncharacterized protein</fullName>
    </submittedName>
</protein>
<organism evidence="2 3">
    <name type="scientific">Corynebacterium durum F0235</name>
    <dbReference type="NCBI Taxonomy" id="1035195"/>
    <lineage>
        <taxon>Bacteria</taxon>
        <taxon>Bacillati</taxon>
        <taxon>Actinomycetota</taxon>
        <taxon>Actinomycetes</taxon>
        <taxon>Mycobacteriales</taxon>
        <taxon>Corynebacteriaceae</taxon>
        <taxon>Corynebacterium</taxon>
    </lineage>
</organism>
<dbReference type="STRING" id="1035195.HMPREF9997_02091"/>
<evidence type="ECO:0000313" key="3">
    <source>
        <dbReference type="Proteomes" id="UP000010445"/>
    </source>
</evidence>
<dbReference type="PATRIC" id="fig|1035195.3.peg.1870"/>
<evidence type="ECO:0000313" key="2">
    <source>
        <dbReference type="EMBL" id="EKX88865.1"/>
    </source>
</evidence>
<keyword evidence="1" id="KW-0472">Membrane</keyword>
<dbReference type="AlphaFoldDB" id="L1MCW8"/>
<dbReference type="EMBL" id="AMEM01000034">
    <property type="protein sequence ID" value="EKX88865.1"/>
    <property type="molecule type" value="Genomic_DNA"/>
</dbReference>
<accession>L1MCW8</accession>
<sequence length="39" mass="4291">MVESWSSGMTVIVAQVTGQCGVAGVFSFIHGKWIMRARY</sequence>